<gene>
    <name evidence="3" type="ORF">BJ322DRAFT_885094</name>
</gene>
<keyword evidence="1" id="KW-0677">Repeat</keyword>
<proteinExistence type="predicted"/>
<dbReference type="SUPFAM" id="SSF52540">
    <property type="entry name" value="P-loop containing nucleoside triphosphate hydrolases"/>
    <property type="match status" value="1"/>
</dbReference>
<reference evidence="3" key="2">
    <citation type="submission" date="2020-11" db="EMBL/GenBank/DDBJ databases">
        <authorList>
            <consortium name="DOE Joint Genome Institute"/>
            <person name="Kuo A."/>
            <person name="Miyauchi S."/>
            <person name="Kiss E."/>
            <person name="Drula E."/>
            <person name="Kohler A."/>
            <person name="Sanchez-Garcia M."/>
            <person name="Andreopoulos B."/>
            <person name="Barry K.W."/>
            <person name="Bonito G."/>
            <person name="Buee M."/>
            <person name="Carver A."/>
            <person name="Chen C."/>
            <person name="Cichocki N."/>
            <person name="Clum A."/>
            <person name="Culley D."/>
            <person name="Crous P.W."/>
            <person name="Fauchery L."/>
            <person name="Girlanda M."/>
            <person name="Hayes R."/>
            <person name="Keri Z."/>
            <person name="Labutti K."/>
            <person name="Lipzen A."/>
            <person name="Lombard V."/>
            <person name="Magnuson J."/>
            <person name="Maillard F."/>
            <person name="Morin E."/>
            <person name="Murat C."/>
            <person name="Nolan M."/>
            <person name="Ohm R."/>
            <person name="Pangilinan J."/>
            <person name="Pereira M."/>
            <person name="Perotto S."/>
            <person name="Peter M."/>
            <person name="Riley R."/>
            <person name="Sitrit Y."/>
            <person name="Stielow B."/>
            <person name="Szollosi G."/>
            <person name="Zifcakova L."/>
            <person name="Stursova M."/>
            <person name="Spatafora J.W."/>
            <person name="Tedersoo L."/>
            <person name="Vaario L.-M."/>
            <person name="Yamada A."/>
            <person name="Yan M."/>
            <person name="Wang P."/>
            <person name="Xu J."/>
            <person name="Bruns T."/>
            <person name="Baldrian P."/>
            <person name="Vilgalys R."/>
            <person name="Henrissat B."/>
            <person name="Grigoriev I.V."/>
            <person name="Hibbett D."/>
            <person name="Nagy L.G."/>
            <person name="Martin F.M."/>
        </authorList>
    </citation>
    <scope>NUCLEOTIDE SEQUENCE</scope>
    <source>
        <strain evidence="3">UH-Tt-Lm1</strain>
    </source>
</reference>
<dbReference type="Proteomes" id="UP000736335">
    <property type="component" value="Unassembled WGS sequence"/>
</dbReference>
<evidence type="ECO:0000256" key="1">
    <source>
        <dbReference type="ARBA" id="ARBA00022737"/>
    </source>
</evidence>
<dbReference type="OrthoDB" id="5106486at2759"/>
<comment type="caution">
    <text evidence="3">The sequence shown here is derived from an EMBL/GenBank/DDBJ whole genome shotgun (WGS) entry which is preliminary data.</text>
</comment>
<dbReference type="PANTHER" id="PTHR10039">
    <property type="entry name" value="AMELOGENIN"/>
    <property type="match status" value="1"/>
</dbReference>
<evidence type="ECO:0000313" key="4">
    <source>
        <dbReference type="Proteomes" id="UP000736335"/>
    </source>
</evidence>
<dbReference type="Pfam" id="PF24883">
    <property type="entry name" value="NPHP3_N"/>
    <property type="match status" value="1"/>
</dbReference>
<dbReference type="Gene3D" id="3.40.50.300">
    <property type="entry name" value="P-loop containing nucleotide triphosphate hydrolases"/>
    <property type="match status" value="1"/>
</dbReference>
<feature type="domain" description="Nephrocystin 3-like N-terminal" evidence="2">
    <location>
        <begin position="32"/>
        <end position="175"/>
    </location>
</feature>
<accession>A0A9P6HE86</accession>
<sequence>MTALGYIWEASLQPGDTRVCGEGTRDGALLGIQLWAQDPKGPSICWLTGFGRAGKSTIARSIAEKMSEDETLGASFFCSRYSKDQSNLLSIIPTLAFQLARKYHLFRSALEIRKEYASFEDQVNYLFVQPLKKSAISTVIVIDALDECRGGERLLSFLGQIVSEAPGVKFFITSRPGSRIQREMDVLGGSRVHGFDLRRELDTC</sequence>
<dbReference type="AlphaFoldDB" id="A0A9P6HE86"/>
<evidence type="ECO:0000259" key="2">
    <source>
        <dbReference type="Pfam" id="PF24883"/>
    </source>
</evidence>
<dbReference type="InterPro" id="IPR027417">
    <property type="entry name" value="P-loop_NTPase"/>
</dbReference>
<evidence type="ECO:0000313" key="3">
    <source>
        <dbReference type="EMBL" id="KAF9783895.1"/>
    </source>
</evidence>
<dbReference type="InterPro" id="IPR056884">
    <property type="entry name" value="NPHP3-like_N"/>
</dbReference>
<organism evidence="3 4">
    <name type="scientific">Thelephora terrestris</name>
    <dbReference type="NCBI Taxonomy" id="56493"/>
    <lineage>
        <taxon>Eukaryota</taxon>
        <taxon>Fungi</taxon>
        <taxon>Dikarya</taxon>
        <taxon>Basidiomycota</taxon>
        <taxon>Agaricomycotina</taxon>
        <taxon>Agaricomycetes</taxon>
        <taxon>Thelephorales</taxon>
        <taxon>Thelephoraceae</taxon>
        <taxon>Thelephora</taxon>
    </lineage>
</organism>
<protein>
    <recommendedName>
        <fullName evidence="2">Nephrocystin 3-like N-terminal domain-containing protein</fullName>
    </recommendedName>
</protein>
<reference evidence="3" key="1">
    <citation type="journal article" date="2020" name="Nat. Commun.">
        <title>Large-scale genome sequencing of mycorrhizal fungi provides insights into the early evolution of symbiotic traits.</title>
        <authorList>
            <person name="Miyauchi S."/>
            <person name="Kiss E."/>
            <person name="Kuo A."/>
            <person name="Drula E."/>
            <person name="Kohler A."/>
            <person name="Sanchez-Garcia M."/>
            <person name="Morin E."/>
            <person name="Andreopoulos B."/>
            <person name="Barry K.W."/>
            <person name="Bonito G."/>
            <person name="Buee M."/>
            <person name="Carver A."/>
            <person name="Chen C."/>
            <person name="Cichocki N."/>
            <person name="Clum A."/>
            <person name="Culley D."/>
            <person name="Crous P.W."/>
            <person name="Fauchery L."/>
            <person name="Girlanda M."/>
            <person name="Hayes R.D."/>
            <person name="Keri Z."/>
            <person name="LaButti K."/>
            <person name="Lipzen A."/>
            <person name="Lombard V."/>
            <person name="Magnuson J."/>
            <person name="Maillard F."/>
            <person name="Murat C."/>
            <person name="Nolan M."/>
            <person name="Ohm R.A."/>
            <person name="Pangilinan J."/>
            <person name="Pereira M.F."/>
            <person name="Perotto S."/>
            <person name="Peter M."/>
            <person name="Pfister S."/>
            <person name="Riley R."/>
            <person name="Sitrit Y."/>
            <person name="Stielow J.B."/>
            <person name="Szollosi G."/>
            <person name="Zifcakova L."/>
            <person name="Stursova M."/>
            <person name="Spatafora J.W."/>
            <person name="Tedersoo L."/>
            <person name="Vaario L.M."/>
            <person name="Yamada A."/>
            <person name="Yan M."/>
            <person name="Wang P."/>
            <person name="Xu J."/>
            <person name="Bruns T."/>
            <person name="Baldrian P."/>
            <person name="Vilgalys R."/>
            <person name="Dunand C."/>
            <person name="Henrissat B."/>
            <person name="Grigoriev I.V."/>
            <person name="Hibbett D."/>
            <person name="Nagy L.G."/>
            <person name="Martin F.M."/>
        </authorList>
    </citation>
    <scope>NUCLEOTIDE SEQUENCE</scope>
    <source>
        <strain evidence="3">UH-Tt-Lm1</strain>
    </source>
</reference>
<name>A0A9P6HE86_9AGAM</name>
<dbReference type="EMBL" id="WIUZ02000009">
    <property type="protein sequence ID" value="KAF9783895.1"/>
    <property type="molecule type" value="Genomic_DNA"/>
</dbReference>
<keyword evidence="4" id="KW-1185">Reference proteome</keyword>